<protein>
    <submittedName>
        <fullName evidence="2">Uncharacterized protein</fullName>
    </submittedName>
</protein>
<dbReference type="EMBL" id="CP097511">
    <property type="protein sequence ID" value="URE44844.1"/>
    <property type="molecule type" value="Genomic_DNA"/>
</dbReference>
<evidence type="ECO:0000313" key="2">
    <source>
        <dbReference type="EMBL" id="URE44844.1"/>
    </source>
</evidence>
<keyword evidence="1" id="KW-0472">Membrane</keyword>
<gene>
    <name evidence="2" type="ORF">MUK42_31463</name>
</gene>
<dbReference type="Proteomes" id="UP001055439">
    <property type="component" value="Chromosome 9"/>
</dbReference>
<reference evidence="2" key="1">
    <citation type="submission" date="2022-05" db="EMBL/GenBank/DDBJ databases">
        <title>The Musa troglodytarum L. genome provides insights into the mechanism of non-climacteric behaviour and enrichment of carotenoids.</title>
        <authorList>
            <person name="Wang J."/>
        </authorList>
    </citation>
    <scope>NUCLEOTIDE SEQUENCE</scope>
    <source>
        <tissue evidence="2">Leaf</tissue>
    </source>
</reference>
<proteinExistence type="predicted"/>
<feature type="non-terminal residue" evidence="2">
    <location>
        <position position="1"/>
    </location>
</feature>
<name>A0A9E7IAG8_9LILI</name>
<evidence type="ECO:0000313" key="3">
    <source>
        <dbReference type="Proteomes" id="UP001055439"/>
    </source>
</evidence>
<dbReference type="OrthoDB" id="1921278at2759"/>
<keyword evidence="1" id="KW-1133">Transmembrane helix</keyword>
<feature type="transmembrane region" description="Helical" evidence="1">
    <location>
        <begin position="49"/>
        <end position="71"/>
    </location>
</feature>
<keyword evidence="3" id="KW-1185">Reference proteome</keyword>
<accession>A0A9E7IAG8</accession>
<dbReference type="AlphaFoldDB" id="A0A9E7IAG8"/>
<sequence>GLASVCGSQIARLDRSRRRREGSGGRRGVRSWTRWTGARKRRRRSEAAAGLLGILAALQLHSLLVFSTFAASVKQDYPLRSESLPVSYPFRRGKECIRVGAILLAGAWLERIQWIPKPPSTNHSLTPHISVLC</sequence>
<organism evidence="2 3">
    <name type="scientific">Musa troglodytarum</name>
    <name type="common">fe'i banana</name>
    <dbReference type="NCBI Taxonomy" id="320322"/>
    <lineage>
        <taxon>Eukaryota</taxon>
        <taxon>Viridiplantae</taxon>
        <taxon>Streptophyta</taxon>
        <taxon>Embryophyta</taxon>
        <taxon>Tracheophyta</taxon>
        <taxon>Spermatophyta</taxon>
        <taxon>Magnoliopsida</taxon>
        <taxon>Liliopsida</taxon>
        <taxon>Zingiberales</taxon>
        <taxon>Musaceae</taxon>
        <taxon>Musa</taxon>
    </lineage>
</organism>
<evidence type="ECO:0000256" key="1">
    <source>
        <dbReference type="SAM" id="Phobius"/>
    </source>
</evidence>
<keyword evidence="1" id="KW-0812">Transmembrane</keyword>